<dbReference type="Pfam" id="PF00350">
    <property type="entry name" value="Dynamin_N"/>
    <property type="match status" value="1"/>
</dbReference>
<organism evidence="2 3">
    <name type="scientific">Aspergillus brasiliensis</name>
    <dbReference type="NCBI Taxonomy" id="319629"/>
    <lineage>
        <taxon>Eukaryota</taxon>
        <taxon>Fungi</taxon>
        <taxon>Dikarya</taxon>
        <taxon>Ascomycota</taxon>
        <taxon>Pezizomycotina</taxon>
        <taxon>Eurotiomycetes</taxon>
        <taxon>Eurotiomycetidae</taxon>
        <taxon>Eurotiales</taxon>
        <taxon>Aspergillaceae</taxon>
        <taxon>Aspergillus</taxon>
        <taxon>Aspergillus subgen. Circumdati</taxon>
    </lineage>
</organism>
<dbReference type="InterPro" id="IPR045063">
    <property type="entry name" value="Dynamin_N"/>
</dbReference>
<dbReference type="SUPFAM" id="SSF52540">
    <property type="entry name" value="P-loop containing nucleoside triphosphate hydrolases"/>
    <property type="match status" value="1"/>
</dbReference>
<feature type="domain" description="Dynamin N-terminal" evidence="1">
    <location>
        <begin position="39"/>
        <end position="122"/>
    </location>
</feature>
<proteinExistence type="predicted"/>
<comment type="caution">
    <text evidence="2">The sequence shown here is derived from an EMBL/GenBank/DDBJ whole genome shotgun (WGS) entry which is preliminary data.</text>
</comment>
<dbReference type="Gene3D" id="3.40.50.300">
    <property type="entry name" value="P-loop containing nucleotide triphosphate hydrolases"/>
    <property type="match status" value="1"/>
</dbReference>
<sequence>MAFQEAAGNSNLLNSSELLKKVDKLREKNIGKHVPLPQLVVVGDQSSGKSSLLASLTKIPFPRDLELCTRYATQITSRREAESSVDICIIPSGDASAEHKKKLRNFRKKLRGVENLRMEFSAILEEVLLAQIEF</sequence>
<protein>
    <recommendedName>
        <fullName evidence="1">Dynamin N-terminal domain-containing protein</fullName>
    </recommendedName>
</protein>
<evidence type="ECO:0000313" key="3">
    <source>
        <dbReference type="Proteomes" id="UP001143548"/>
    </source>
</evidence>
<dbReference type="InterPro" id="IPR027417">
    <property type="entry name" value="P-loop_NTPase"/>
</dbReference>
<evidence type="ECO:0000313" key="2">
    <source>
        <dbReference type="EMBL" id="GKZ17256.1"/>
    </source>
</evidence>
<dbReference type="EMBL" id="BROQ01000004">
    <property type="protein sequence ID" value="GKZ17256.1"/>
    <property type="molecule type" value="Genomic_DNA"/>
</dbReference>
<name>A0A9W6DJ62_9EURO</name>
<dbReference type="Proteomes" id="UP001143548">
    <property type="component" value="Unassembled WGS sequence"/>
</dbReference>
<dbReference type="AlphaFoldDB" id="A0A9W6DJ62"/>
<accession>A0A9W6DJ62</accession>
<evidence type="ECO:0000259" key="1">
    <source>
        <dbReference type="Pfam" id="PF00350"/>
    </source>
</evidence>
<gene>
    <name evidence="2" type="ORF">AbraCBS73388_007308</name>
</gene>
<reference evidence="2" key="1">
    <citation type="submission" date="2022-07" db="EMBL/GenBank/DDBJ databases">
        <title>Taxonomy of Aspergillus series Nigri: significant species reduction supported by multi-species coalescent approaches.</title>
        <authorList>
            <person name="Bian C."/>
            <person name="Kusuya Y."/>
            <person name="Sklenar F."/>
            <person name="D'hooge E."/>
            <person name="Yaguchi T."/>
            <person name="Takahashi H."/>
            <person name="Hubka V."/>
        </authorList>
    </citation>
    <scope>NUCLEOTIDE SEQUENCE</scope>
    <source>
        <strain evidence="2">CBS 733.88</strain>
    </source>
</reference>